<evidence type="ECO:0000313" key="2">
    <source>
        <dbReference type="Proteomes" id="UP001054945"/>
    </source>
</evidence>
<dbReference type="AlphaFoldDB" id="A0AAV4VR71"/>
<keyword evidence="2" id="KW-1185">Reference proteome</keyword>
<evidence type="ECO:0000313" key="1">
    <source>
        <dbReference type="EMBL" id="GIY72079.1"/>
    </source>
</evidence>
<name>A0AAV4VR71_CAEEX</name>
<dbReference type="EMBL" id="BPLR01014895">
    <property type="protein sequence ID" value="GIY72079.1"/>
    <property type="molecule type" value="Genomic_DNA"/>
</dbReference>
<evidence type="ECO:0008006" key="3">
    <source>
        <dbReference type="Google" id="ProtNLM"/>
    </source>
</evidence>
<organism evidence="1 2">
    <name type="scientific">Caerostris extrusa</name>
    <name type="common">Bark spider</name>
    <name type="synonym">Caerostris bankana</name>
    <dbReference type="NCBI Taxonomy" id="172846"/>
    <lineage>
        <taxon>Eukaryota</taxon>
        <taxon>Metazoa</taxon>
        <taxon>Ecdysozoa</taxon>
        <taxon>Arthropoda</taxon>
        <taxon>Chelicerata</taxon>
        <taxon>Arachnida</taxon>
        <taxon>Araneae</taxon>
        <taxon>Araneomorphae</taxon>
        <taxon>Entelegynae</taxon>
        <taxon>Araneoidea</taxon>
        <taxon>Araneidae</taxon>
        <taxon>Caerostris</taxon>
    </lineage>
</organism>
<comment type="caution">
    <text evidence="1">The sequence shown here is derived from an EMBL/GenBank/DDBJ whole genome shotgun (WGS) entry which is preliminary data.</text>
</comment>
<gene>
    <name evidence="1" type="ORF">CEXT_19511</name>
</gene>
<sequence>MCSSPFRRCHGEGRSVTVGQGSHDRGAATSAFMAISPPAAASGSPVQLQHSAQLSAVCQPYEESHHSHERKSLLEHFVEYGSPTLLIEDLRLNCDFYRDRMVKADTQFHSTQSLKTRRDERGIFVDGWNNFVIKDGFRTCWIFISLGRREHLHISVSESQRAGLEGCQYQQFEPSDTASYQNRGMSIAS</sequence>
<protein>
    <recommendedName>
        <fullName evidence="3">TF-B3 domain-containing protein</fullName>
    </recommendedName>
</protein>
<dbReference type="Proteomes" id="UP001054945">
    <property type="component" value="Unassembled WGS sequence"/>
</dbReference>
<reference evidence="1 2" key="1">
    <citation type="submission" date="2021-06" db="EMBL/GenBank/DDBJ databases">
        <title>Caerostris extrusa draft genome.</title>
        <authorList>
            <person name="Kono N."/>
            <person name="Arakawa K."/>
        </authorList>
    </citation>
    <scope>NUCLEOTIDE SEQUENCE [LARGE SCALE GENOMIC DNA]</scope>
</reference>
<accession>A0AAV4VR71</accession>
<proteinExistence type="predicted"/>